<evidence type="ECO:0000256" key="7">
    <source>
        <dbReference type="ARBA" id="ARBA00022801"/>
    </source>
</evidence>
<comment type="subcellular location">
    <subcellularLocation>
        <location evidence="1">Mitochondrion inner membrane</location>
        <topology evidence="1">Single-pass membrane protein</topology>
    </subcellularLocation>
</comment>
<feature type="transmembrane region" description="Helical" evidence="15">
    <location>
        <begin position="20"/>
        <end position="43"/>
    </location>
</feature>
<keyword evidence="5 14" id="KW-0547">Nucleotide-binding</keyword>
<feature type="domain" description="BCS1 N-terminal" evidence="17">
    <location>
        <begin position="23"/>
        <end position="191"/>
    </location>
</feature>
<keyword evidence="6" id="KW-0999">Mitochondrion inner membrane</keyword>
<dbReference type="SMART" id="SM01024">
    <property type="entry name" value="BCS1_N"/>
    <property type="match status" value="1"/>
</dbReference>
<dbReference type="Pfam" id="PF00004">
    <property type="entry name" value="AAA"/>
    <property type="match status" value="1"/>
</dbReference>
<evidence type="ECO:0000256" key="12">
    <source>
        <dbReference type="ARBA" id="ARBA00032816"/>
    </source>
</evidence>
<keyword evidence="9 15" id="KW-1133">Transmembrane helix</keyword>
<dbReference type="GO" id="GO:0034551">
    <property type="term" value="P:mitochondrial respiratory chain complex III assembly"/>
    <property type="evidence" value="ECO:0007669"/>
    <property type="project" value="UniProtKB-ARBA"/>
</dbReference>
<keyword evidence="19" id="KW-1185">Reference proteome</keyword>
<evidence type="ECO:0000256" key="2">
    <source>
        <dbReference type="ARBA" id="ARBA00007448"/>
    </source>
</evidence>
<dbReference type="PANTHER" id="PTHR23070">
    <property type="entry name" value="BCS1 AAA-TYPE ATPASE"/>
    <property type="match status" value="1"/>
</dbReference>
<dbReference type="SMART" id="SM00382">
    <property type="entry name" value="AAA"/>
    <property type="match status" value="1"/>
</dbReference>
<feature type="domain" description="AAA+ ATPase" evidence="16">
    <location>
        <begin position="222"/>
        <end position="357"/>
    </location>
</feature>
<evidence type="ECO:0000256" key="1">
    <source>
        <dbReference type="ARBA" id="ARBA00004434"/>
    </source>
</evidence>
<evidence type="ECO:0000256" key="8">
    <source>
        <dbReference type="ARBA" id="ARBA00022840"/>
    </source>
</evidence>
<keyword evidence="4 15" id="KW-0812">Transmembrane</keyword>
<dbReference type="CDD" id="cd19510">
    <property type="entry name" value="RecA-like_BCS1"/>
    <property type="match status" value="1"/>
</dbReference>
<comment type="similarity">
    <text evidence="2">Belongs to the AAA ATPase family. BCS1 subfamily.</text>
</comment>
<dbReference type="InterPro" id="IPR057495">
    <property type="entry name" value="AAA_lid_BCS1"/>
</dbReference>
<dbReference type="FunFam" id="3.40.50.300:FF:000768">
    <property type="entry name" value="Probable mitochondrial chaperone bcs1"/>
    <property type="match status" value="1"/>
</dbReference>
<evidence type="ECO:0000259" key="16">
    <source>
        <dbReference type="SMART" id="SM00382"/>
    </source>
</evidence>
<dbReference type="InterPro" id="IPR003959">
    <property type="entry name" value="ATPase_AAA_core"/>
</dbReference>
<comment type="caution">
    <text evidence="18">The sequence shown here is derived from an EMBL/GenBank/DDBJ whole genome shotgun (WGS) entry which is preliminary data.</text>
</comment>
<evidence type="ECO:0000256" key="10">
    <source>
        <dbReference type="ARBA" id="ARBA00023128"/>
    </source>
</evidence>
<evidence type="ECO:0000256" key="5">
    <source>
        <dbReference type="ARBA" id="ARBA00022741"/>
    </source>
</evidence>
<dbReference type="InterPro" id="IPR003960">
    <property type="entry name" value="ATPase_AAA_CS"/>
</dbReference>
<proteinExistence type="inferred from homology"/>
<organism evidence="18 19">
    <name type="scientific">Oedothorax gibbosus</name>
    <dbReference type="NCBI Taxonomy" id="931172"/>
    <lineage>
        <taxon>Eukaryota</taxon>
        <taxon>Metazoa</taxon>
        <taxon>Ecdysozoa</taxon>
        <taxon>Arthropoda</taxon>
        <taxon>Chelicerata</taxon>
        <taxon>Arachnida</taxon>
        <taxon>Araneae</taxon>
        <taxon>Araneomorphae</taxon>
        <taxon>Entelegynae</taxon>
        <taxon>Araneoidea</taxon>
        <taxon>Linyphiidae</taxon>
        <taxon>Erigoninae</taxon>
        <taxon>Oedothorax</taxon>
    </lineage>
</organism>
<dbReference type="Proteomes" id="UP000827092">
    <property type="component" value="Unassembled WGS sequence"/>
</dbReference>
<keyword evidence="7" id="KW-0378">Hydrolase</keyword>
<dbReference type="InterPro" id="IPR003593">
    <property type="entry name" value="AAA+_ATPase"/>
</dbReference>
<dbReference type="PROSITE" id="PS00674">
    <property type="entry name" value="AAA"/>
    <property type="match status" value="1"/>
</dbReference>
<evidence type="ECO:0000313" key="18">
    <source>
        <dbReference type="EMBL" id="KAG8181806.1"/>
    </source>
</evidence>
<name>A0AAV6UCN0_9ARAC</name>
<dbReference type="EMBL" id="JAFNEN010000494">
    <property type="protein sequence ID" value="KAG8181806.1"/>
    <property type="molecule type" value="Genomic_DNA"/>
</dbReference>
<keyword evidence="11 15" id="KW-0472">Membrane</keyword>
<dbReference type="GO" id="GO:0016887">
    <property type="term" value="F:ATP hydrolysis activity"/>
    <property type="evidence" value="ECO:0007669"/>
    <property type="project" value="InterPro"/>
</dbReference>
<keyword evidence="10" id="KW-0496">Mitochondrion</keyword>
<reference evidence="18 19" key="1">
    <citation type="journal article" date="2022" name="Nat. Ecol. Evol.">
        <title>A masculinizing supergene underlies an exaggerated male reproductive morph in a spider.</title>
        <authorList>
            <person name="Hendrickx F."/>
            <person name="De Corte Z."/>
            <person name="Sonet G."/>
            <person name="Van Belleghem S.M."/>
            <person name="Kostlbacher S."/>
            <person name="Vangestel C."/>
        </authorList>
    </citation>
    <scope>NUCLEOTIDE SEQUENCE [LARGE SCALE GENOMIC DNA]</scope>
    <source>
        <strain evidence="18">W744_W776</strain>
    </source>
</reference>
<comment type="catalytic activity">
    <reaction evidence="13">
        <text>ATP + H2O = ADP + phosphate + H(+)</text>
        <dbReference type="Rhea" id="RHEA:13065"/>
        <dbReference type="ChEBI" id="CHEBI:15377"/>
        <dbReference type="ChEBI" id="CHEBI:15378"/>
        <dbReference type="ChEBI" id="CHEBI:30616"/>
        <dbReference type="ChEBI" id="CHEBI:43474"/>
        <dbReference type="ChEBI" id="CHEBI:456216"/>
    </reaction>
    <physiologicalReaction direction="left-to-right" evidence="13">
        <dbReference type="Rhea" id="RHEA:13066"/>
    </physiologicalReaction>
</comment>
<evidence type="ECO:0000256" key="14">
    <source>
        <dbReference type="RuleBase" id="RU003651"/>
    </source>
</evidence>
<dbReference type="Pfam" id="PF25426">
    <property type="entry name" value="AAA_lid_BCS1"/>
    <property type="match status" value="1"/>
</dbReference>
<evidence type="ECO:0000256" key="11">
    <source>
        <dbReference type="ARBA" id="ARBA00023136"/>
    </source>
</evidence>
<evidence type="ECO:0000256" key="9">
    <source>
        <dbReference type="ARBA" id="ARBA00022989"/>
    </source>
</evidence>
<dbReference type="AlphaFoldDB" id="A0AAV6UCN0"/>
<gene>
    <name evidence="18" type="ORF">JTE90_001462</name>
</gene>
<keyword evidence="8 14" id="KW-0067">ATP-binding</keyword>
<dbReference type="InterPro" id="IPR027417">
    <property type="entry name" value="P-loop_NTPase"/>
</dbReference>
<dbReference type="InterPro" id="IPR014851">
    <property type="entry name" value="BCS1_N"/>
</dbReference>
<dbReference type="GO" id="GO:0005524">
    <property type="term" value="F:ATP binding"/>
    <property type="evidence" value="ECO:0007669"/>
    <property type="project" value="UniProtKB-KW"/>
</dbReference>
<evidence type="ECO:0000256" key="6">
    <source>
        <dbReference type="ARBA" id="ARBA00022792"/>
    </source>
</evidence>
<dbReference type="GO" id="GO:0005743">
    <property type="term" value="C:mitochondrial inner membrane"/>
    <property type="evidence" value="ECO:0007669"/>
    <property type="project" value="UniProtKB-SubCell"/>
</dbReference>
<dbReference type="InterPro" id="IPR050747">
    <property type="entry name" value="Mitochondrial_chaperone_BCS1"/>
</dbReference>
<evidence type="ECO:0000313" key="19">
    <source>
        <dbReference type="Proteomes" id="UP000827092"/>
    </source>
</evidence>
<dbReference type="SUPFAM" id="SSF52540">
    <property type="entry name" value="P-loop containing nucleoside triphosphate hydrolases"/>
    <property type="match status" value="1"/>
</dbReference>
<evidence type="ECO:0000256" key="15">
    <source>
        <dbReference type="SAM" id="Phobius"/>
    </source>
</evidence>
<protein>
    <recommendedName>
        <fullName evidence="3">Mitochondrial chaperone BCS1</fullName>
    </recommendedName>
    <alternativeName>
        <fullName evidence="12">BCS1-like protein</fullName>
    </alternativeName>
</protein>
<evidence type="ECO:0000259" key="17">
    <source>
        <dbReference type="SMART" id="SM01024"/>
    </source>
</evidence>
<dbReference type="Gene3D" id="3.40.50.300">
    <property type="entry name" value="P-loop containing nucleotide triphosphate hydrolases"/>
    <property type="match status" value="1"/>
</dbReference>
<evidence type="ECO:0000256" key="13">
    <source>
        <dbReference type="ARBA" id="ARBA00048778"/>
    </source>
</evidence>
<evidence type="ECO:0000256" key="4">
    <source>
        <dbReference type="ARBA" id="ARBA00022692"/>
    </source>
</evidence>
<evidence type="ECO:0000256" key="3">
    <source>
        <dbReference type="ARBA" id="ARBA00016942"/>
    </source>
</evidence>
<dbReference type="Pfam" id="PF08740">
    <property type="entry name" value="BCS1_N"/>
    <property type="match status" value="1"/>
</dbReference>
<sequence length="422" mass="48159">MPLPDFIASLQDNPYFGAGFGLFGVGAGVAVLRKVSMFGMIFFRRHYMMTLEVPCRDKSYQWLLQWITLNARRTQHLSVETNFKQHDTGKISTSFDFVPSVGTHFFYYNKTWIRVERNREQHTLDLHMGIPWENVTLTALGRNKALYFQILDEARALALKREEGKTIMYTAMGSEWRQFGHPRKRRPISSVILDEGVAGRILSDIRDFIGTPQWYSERGIPYRRGYLLYGPPGCGKSSFITALAGELEYSICILNLSERGLTDDRLQHLMSVAPQQSIILLEDIDAAFVRREDTPSAKVAYEGLNRVTFSGLLNMMDGVVSAEARILFMTTNYLERLDAALIRPGRVDVKEFIGYATDYQLKLMYSRFYPEVSQSSNLPDMFASEIRKLNRPVSMAEVQGLFMGFKNDPKGIIENVDKIGTL</sequence>
<accession>A0AAV6UCN0</accession>